<dbReference type="SUPFAM" id="SSF53448">
    <property type="entry name" value="Nucleotide-diphospho-sugar transferases"/>
    <property type="match status" value="1"/>
</dbReference>
<comment type="similarity">
    <text evidence="1">Belongs to the glycosyltransferase 2 family.</text>
</comment>
<gene>
    <name evidence="5" type="ORF">A2V80_00515</name>
</gene>
<evidence type="ECO:0000259" key="4">
    <source>
        <dbReference type="Pfam" id="PF00535"/>
    </source>
</evidence>
<keyword evidence="2" id="KW-0328">Glycosyltransferase</keyword>
<reference evidence="5 6" key="1">
    <citation type="journal article" date="2016" name="Nat. Commun.">
        <title>Thousands of microbial genomes shed light on interconnected biogeochemical processes in an aquifer system.</title>
        <authorList>
            <person name="Anantharaman K."/>
            <person name="Brown C.T."/>
            <person name="Hug L.A."/>
            <person name="Sharon I."/>
            <person name="Castelle C.J."/>
            <person name="Probst A.J."/>
            <person name="Thomas B.C."/>
            <person name="Singh A."/>
            <person name="Wilkins M.J."/>
            <person name="Karaoz U."/>
            <person name="Brodie E.L."/>
            <person name="Williams K.H."/>
            <person name="Hubbard S.S."/>
            <person name="Banfield J.F."/>
        </authorList>
    </citation>
    <scope>NUCLEOTIDE SEQUENCE [LARGE SCALE GENOMIC DNA]</scope>
</reference>
<organism evidence="5 6">
    <name type="scientific">Candidatus Woesebacteria bacterium RBG_16_39_8b</name>
    <dbReference type="NCBI Taxonomy" id="1802482"/>
    <lineage>
        <taxon>Bacteria</taxon>
        <taxon>Candidatus Woeseibacteriota</taxon>
    </lineage>
</organism>
<accession>A0A1F7XEJ3</accession>
<dbReference type="GO" id="GO:0004582">
    <property type="term" value="F:dolichyl-phosphate beta-D-mannosyltransferase activity"/>
    <property type="evidence" value="ECO:0007669"/>
    <property type="project" value="InterPro"/>
</dbReference>
<dbReference type="PANTHER" id="PTHR43398">
    <property type="entry name" value="DOLICHOL-PHOSPHATE MANNOSYLTRANSFERASE SUBUNIT 1"/>
    <property type="match status" value="1"/>
</dbReference>
<dbReference type="InterPro" id="IPR029044">
    <property type="entry name" value="Nucleotide-diphossugar_trans"/>
</dbReference>
<evidence type="ECO:0000256" key="2">
    <source>
        <dbReference type="ARBA" id="ARBA00022676"/>
    </source>
</evidence>
<evidence type="ECO:0000256" key="1">
    <source>
        <dbReference type="ARBA" id="ARBA00006739"/>
    </source>
</evidence>
<evidence type="ECO:0000256" key="3">
    <source>
        <dbReference type="ARBA" id="ARBA00022679"/>
    </source>
</evidence>
<dbReference type="Gene3D" id="3.90.550.10">
    <property type="entry name" value="Spore Coat Polysaccharide Biosynthesis Protein SpsA, Chain A"/>
    <property type="match status" value="1"/>
</dbReference>
<comment type="caution">
    <text evidence="5">The sequence shown here is derived from an EMBL/GenBank/DDBJ whole genome shotgun (WGS) entry which is preliminary data.</text>
</comment>
<dbReference type="Pfam" id="PF00535">
    <property type="entry name" value="Glycos_transf_2"/>
    <property type="match status" value="1"/>
</dbReference>
<proteinExistence type="inferred from homology"/>
<dbReference type="InterPro" id="IPR001173">
    <property type="entry name" value="Glyco_trans_2-like"/>
</dbReference>
<dbReference type="Proteomes" id="UP000179013">
    <property type="component" value="Unassembled WGS sequence"/>
</dbReference>
<dbReference type="EMBL" id="MGFU01000010">
    <property type="protein sequence ID" value="OGM13450.1"/>
    <property type="molecule type" value="Genomic_DNA"/>
</dbReference>
<dbReference type="InterPro" id="IPR039528">
    <property type="entry name" value="DPM1-like"/>
</dbReference>
<evidence type="ECO:0000313" key="6">
    <source>
        <dbReference type="Proteomes" id="UP000179013"/>
    </source>
</evidence>
<name>A0A1F7XEJ3_9BACT</name>
<dbReference type="PANTHER" id="PTHR43398:SF1">
    <property type="entry name" value="DOLICHOL-PHOSPHATE MANNOSYLTRANSFERASE SUBUNIT 1"/>
    <property type="match status" value="1"/>
</dbReference>
<protein>
    <recommendedName>
        <fullName evidence="4">Glycosyltransferase 2-like domain-containing protein</fullName>
    </recommendedName>
</protein>
<feature type="domain" description="Glycosyltransferase 2-like" evidence="4">
    <location>
        <begin position="7"/>
        <end position="147"/>
    </location>
</feature>
<dbReference type="AlphaFoldDB" id="A0A1F7XEJ3"/>
<dbReference type="GO" id="GO:0016020">
    <property type="term" value="C:membrane"/>
    <property type="evidence" value="ECO:0007669"/>
    <property type="project" value="GOC"/>
</dbReference>
<dbReference type="GO" id="GO:0009247">
    <property type="term" value="P:glycolipid biosynthetic process"/>
    <property type="evidence" value="ECO:0007669"/>
    <property type="project" value="TreeGrafter"/>
</dbReference>
<evidence type="ECO:0000313" key="5">
    <source>
        <dbReference type="EMBL" id="OGM13450.1"/>
    </source>
</evidence>
<keyword evidence="3" id="KW-0808">Transferase</keyword>
<sequence>MTNNILVFIPTYNEKNNVERLLRQILSLNVIGMDVLFIDDNSPDGTGEVIDALSHKHPGVFALHRKGKLGIGSAHKKGIEWAYKRSYKILITMDSDMTHSPSYIPKLIKKSKEADLVIASRFLSKRSMVGWNYLRTLMSRLSHLMSKSVLGLNYDVSNAYRLYNLQKINSKIFDLVQSDSYSFFYESLYILKQNGVMIVEIPVTLFSRKYGSSKMRLSDIYLHFRNLFILIFRNVFKPAEIKLNA</sequence>